<keyword evidence="10" id="KW-1185">Reference proteome</keyword>
<proteinExistence type="inferred from homology"/>
<gene>
    <name evidence="9" type="primary">mreD</name>
    <name evidence="9" type="ORF">ACFOUV_02275</name>
</gene>
<reference evidence="10" key="1">
    <citation type="journal article" date="2019" name="Int. J. Syst. Evol. Microbiol.">
        <title>The Global Catalogue of Microorganisms (GCM) 10K type strain sequencing project: providing services to taxonomists for standard genome sequencing and annotation.</title>
        <authorList>
            <consortium name="The Broad Institute Genomics Platform"/>
            <consortium name="The Broad Institute Genome Sequencing Center for Infectious Disease"/>
            <person name="Wu L."/>
            <person name="Ma J."/>
        </authorList>
    </citation>
    <scope>NUCLEOTIDE SEQUENCE [LARGE SCALE GENOMIC DNA]</scope>
    <source>
        <strain evidence="10">IBRC-M 10703</strain>
    </source>
</reference>
<evidence type="ECO:0000256" key="4">
    <source>
        <dbReference type="ARBA" id="ARBA00022692"/>
    </source>
</evidence>
<evidence type="ECO:0000313" key="9">
    <source>
        <dbReference type="EMBL" id="MFC4022643.1"/>
    </source>
</evidence>
<dbReference type="NCBIfam" id="TIGR03426">
    <property type="entry name" value="shape_MreD"/>
    <property type="match status" value="1"/>
</dbReference>
<feature type="transmembrane region" description="Helical" evidence="8">
    <location>
        <begin position="61"/>
        <end position="83"/>
    </location>
</feature>
<evidence type="ECO:0000256" key="1">
    <source>
        <dbReference type="ARBA" id="ARBA00004651"/>
    </source>
</evidence>
<evidence type="ECO:0000256" key="6">
    <source>
        <dbReference type="ARBA" id="ARBA00022989"/>
    </source>
</evidence>
<keyword evidence="3" id="KW-1003">Cell membrane</keyword>
<keyword evidence="6 8" id="KW-1133">Transmembrane helix</keyword>
<evidence type="ECO:0000256" key="3">
    <source>
        <dbReference type="ARBA" id="ARBA00022475"/>
    </source>
</evidence>
<dbReference type="Proteomes" id="UP001595772">
    <property type="component" value="Unassembled WGS sequence"/>
</dbReference>
<evidence type="ECO:0000256" key="8">
    <source>
        <dbReference type="SAM" id="Phobius"/>
    </source>
</evidence>
<evidence type="ECO:0000256" key="7">
    <source>
        <dbReference type="ARBA" id="ARBA00023136"/>
    </source>
</evidence>
<dbReference type="InterPro" id="IPR007227">
    <property type="entry name" value="Cell_shape_determining_MreD"/>
</dbReference>
<keyword evidence="7 8" id="KW-0472">Membrane</keyword>
<comment type="similarity">
    <text evidence="2">Belongs to the MreD family.</text>
</comment>
<sequence length="179" mass="20482">MKHLFFPLILFLLTILEGVALELLPSDLVMGNLMLVPHWVFAFLVYLAVFYDKDHTYHSIVYALLFGLLIDVVYTGVLGVYMFSYGLATYIIHGLKKILHGNFYVLVLLGAVGVLLADLFIYLIYTSVGLADMVFEDYTFSRMIPTVLSNLVFILLLYPFTAKRLARWQREQLTGNRTL</sequence>
<feature type="transmembrane region" description="Helical" evidence="8">
    <location>
        <begin position="30"/>
        <end position="49"/>
    </location>
</feature>
<feature type="transmembrane region" description="Helical" evidence="8">
    <location>
        <begin position="140"/>
        <end position="160"/>
    </location>
</feature>
<dbReference type="EMBL" id="JBHSAO010000001">
    <property type="protein sequence ID" value="MFC4022643.1"/>
    <property type="molecule type" value="Genomic_DNA"/>
</dbReference>
<dbReference type="Pfam" id="PF04093">
    <property type="entry name" value="MreD"/>
    <property type="match status" value="1"/>
</dbReference>
<comment type="caution">
    <text evidence="9">The sequence shown here is derived from an EMBL/GenBank/DDBJ whole genome shotgun (WGS) entry which is preliminary data.</text>
</comment>
<feature type="transmembrane region" description="Helical" evidence="8">
    <location>
        <begin position="103"/>
        <end position="128"/>
    </location>
</feature>
<evidence type="ECO:0000313" key="10">
    <source>
        <dbReference type="Proteomes" id="UP001595772"/>
    </source>
</evidence>
<dbReference type="RefSeq" id="WP_379495744.1">
    <property type="nucleotide sequence ID" value="NZ_JBHSAO010000001.1"/>
</dbReference>
<protein>
    <submittedName>
        <fullName evidence="9">Rod shape-determining protein MreD</fullName>
    </submittedName>
</protein>
<evidence type="ECO:0000256" key="2">
    <source>
        <dbReference type="ARBA" id="ARBA00007776"/>
    </source>
</evidence>
<keyword evidence="5" id="KW-0133">Cell shape</keyword>
<keyword evidence="4 8" id="KW-0812">Transmembrane</keyword>
<accession>A0ABV8GST7</accession>
<name>A0ABV8GST7_9BACI</name>
<organism evidence="9 10">
    <name type="scientific">Oceanobacillus longus</name>
    <dbReference type="NCBI Taxonomy" id="930120"/>
    <lineage>
        <taxon>Bacteria</taxon>
        <taxon>Bacillati</taxon>
        <taxon>Bacillota</taxon>
        <taxon>Bacilli</taxon>
        <taxon>Bacillales</taxon>
        <taxon>Bacillaceae</taxon>
        <taxon>Oceanobacillus</taxon>
    </lineage>
</organism>
<comment type="subcellular location">
    <subcellularLocation>
        <location evidence="1">Cell membrane</location>
        <topology evidence="1">Multi-pass membrane protein</topology>
    </subcellularLocation>
</comment>
<evidence type="ECO:0000256" key="5">
    <source>
        <dbReference type="ARBA" id="ARBA00022960"/>
    </source>
</evidence>